<dbReference type="Gene3D" id="3.30.420.40">
    <property type="match status" value="2"/>
</dbReference>
<dbReference type="PANTHER" id="PTHR18964">
    <property type="entry name" value="ROK (REPRESSOR, ORF, KINASE) FAMILY"/>
    <property type="match status" value="1"/>
</dbReference>
<dbReference type="PROSITE" id="PS01125">
    <property type="entry name" value="ROK"/>
    <property type="match status" value="1"/>
</dbReference>
<dbReference type="PANTHER" id="PTHR18964:SF149">
    <property type="entry name" value="BIFUNCTIONAL UDP-N-ACETYLGLUCOSAMINE 2-EPIMERASE_N-ACETYLMANNOSAMINE KINASE"/>
    <property type="match status" value="1"/>
</dbReference>
<dbReference type="EMBL" id="DSMG01000125">
    <property type="protein sequence ID" value="HDX32354.1"/>
    <property type="molecule type" value="Genomic_DNA"/>
</dbReference>
<evidence type="ECO:0000256" key="1">
    <source>
        <dbReference type="ARBA" id="ARBA00006479"/>
    </source>
</evidence>
<accession>A0A7C1FJN1</accession>
<gene>
    <name evidence="2" type="ORF">ENQ20_12845</name>
</gene>
<proteinExistence type="inferred from homology"/>
<protein>
    <submittedName>
        <fullName evidence="2">ROK family protein</fullName>
    </submittedName>
</protein>
<dbReference type="InterPro" id="IPR049874">
    <property type="entry name" value="ROK_cs"/>
</dbReference>
<dbReference type="InterPro" id="IPR000600">
    <property type="entry name" value="ROK"/>
</dbReference>
<comment type="caution">
    <text evidence="2">The sequence shown here is derived from an EMBL/GenBank/DDBJ whole genome shotgun (WGS) entry which is preliminary data.</text>
</comment>
<organism evidence="2">
    <name type="scientific">Caldilinea aerophila</name>
    <dbReference type="NCBI Taxonomy" id="133453"/>
    <lineage>
        <taxon>Bacteria</taxon>
        <taxon>Bacillati</taxon>
        <taxon>Chloroflexota</taxon>
        <taxon>Caldilineae</taxon>
        <taxon>Caldilineales</taxon>
        <taxon>Caldilineaceae</taxon>
        <taxon>Caldilinea</taxon>
    </lineage>
</organism>
<name>A0A7C1FJN1_9CHLR</name>
<dbReference type="SUPFAM" id="SSF53067">
    <property type="entry name" value="Actin-like ATPase domain"/>
    <property type="match status" value="1"/>
</dbReference>
<reference evidence="2" key="1">
    <citation type="journal article" date="2020" name="mSystems">
        <title>Genome- and Community-Level Interaction Insights into Carbon Utilization and Element Cycling Functions of Hydrothermarchaeota in Hydrothermal Sediment.</title>
        <authorList>
            <person name="Zhou Z."/>
            <person name="Liu Y."/>
            <person name="Xu W."/>
            <person name="Pan J."/>
            <person name="Luo Z.H."/>
            <person name="Li M."/>
        </authorList>
    </citation>
    <scope>NUCLEOTIDE SEQUENCE [LARGE SCALE GENOMIC DNA]</scope>
    <source>
        <strain evidence="2">SpSt-289</strain>
    </source>
</reference>
<sequence>MDSFVAGVDLGGTKTGVGLIAPDNRIVARRRFPTEDRLGPHSVAERIAASIAEMEQQLSVGERVAAVGVCTPGPVDHVAGVLLDPPNIPGLHYAPLAALLGERLGVPVRIDHDAKTAGLGEFHYGAGRGERSMVYIIVGTGVGAAIIADGQIYRGMHNSAGEFGHTTLDRNGVLCSCGARGCVETFMSGPWLARRYAAAQRGEAPTPETPTLLDGQQVAALAQQGDPLALRILTEAGEALGVAIATLAMILDIECYVIGGSVAHCGDLLLKPARRMAPRYSFRSVGERVRIVKNQLDTDAALLGCAWLARQALKMTQGDTP</sequence>
<evidence type="ECO:0000313" key="2">
    <source>
        <dbReference type="EMBL" id="HDX32354.1"/>
    </source>
</evidence>
<dbReference type="Pfam" id="PF00480">
    <property type="entry name" value="ROK"/>
    <property type="match status" value="1"/>
</dbReference>
<dbReference type="InterPro" id="IPR043129">
    <property type="entry name" value="ATPase_NBD"/>
</dbReference>
<comment type="similarity">
    <text evidence="1">Belongs to the ROK (NagC/XylR) family.</text>
</comment>
<dbReference type="AlphaFoldDB" id="A0A7C1FJN1"/>